<gene>
    <name evidence="2" type="ORF">CGE01nite_30310</name>
</gene>
<proteinExistence type="predicted"/>
<dbReference type="Proteomes" id="UP000320461">
    <property type="component" value="Unassembled WGS sequence"/>
</dbReference>
<name>A0A4Y3KS69_9CELL</name>
<dbReference type="EMBL" id="BJLQ01000048">
    <property type="protein sequence ID" value="GEA85780.1"/>
    <property type="molecule type" value="Genomic_DNA"/>
</dbReference>
<comment type="caution">
    <text evidence="2">The sequence shown here is derived from an EMBL/GenBank/DDBJ whole genome shotgun (WGS) entry which is preliminary data.</text>
</comment>
<evidence type="ECO:0000259" key="1">
    <source>
        <dbReference type="Pfam" id="PF19843"/>
    </source>
</evidence>
<accession>A0A4Y3KS69</accession>
<reference evidence="2 3" key="1">
    <citation type="submission" date="2019-06" db="EMBL/GenBank/DDBJ databases">
        <title>Whole genome shotgun sequence of Cellulomonas gelida NBRC 3748.</title>
        <authorList>
            <person name="Hosoyama A."/>
            <person name="Uohara A."/>
            <person name="Ohji S."/>
            <person name="Ichikawa N."/>
        </authorList>
    </citation>
    <scope>NUCLEOTIDE SEQUENCE [LARGE SCALE GENOMIC DNA]</scope>
    <source>
        <strain evidence="2 3">NBRC 3748</strain>
    </source>
</reference>
<sequence length="156" mass="16268">MTSGPDQDVTVAPTPPAALDGPATADNAMLVGKYFIQLIPYVIATGETAQWDALSGPDCKFCASARELGLEVATEGQRVTGGAIDVGFGHASEAEEEGVFSASIDYVEHPSQRIAADGTVLKDYPEATTARAHLELRWAEGSWKILGASSDDLGSA</sequence>
<organism evidence="2 3">
    <name type="scientific">Cellulomonas gelida</name>
    <dbReference type="NCBI Taxonomy" id="1712"/>
    <lineage>
        <taxon>Bacteria</taxon>
        <taxon>Bacillati</taxon>
        <taxon>Actinomycetota</taxon>
        <taxon>Actinomycetes</taxon>
        <taxon>Micrococcales</taxon>
        <taxon>Cellulomonadaceae</taxon>
        <taxon>Cellulomonas</taxon>
    </lineage>
</organism>
<keyword evidence="3" id="KW-1185">Reference proteome</keyword>
<protein>
    <recommendedName>
        <fullName evidence="1">DUF6318 domain-containing protein</fullName>
    </recommendedName>
</protein>
<dbReference type="AlphaFoldDB" id="A0A4Y3KS69"/>
<feature type="domain" description="DUF6318" evidence="1">
    <location>
        <begin position="13"/>
        <end position="147"/>
    </location>
</feature>
<evidence type="ECO:0000313" key="3">
    <source>
        <dbReference type="Proteomes" id="UP000320461"/>
    </source>
</evidence>
<dbReference type="Pfam" id="PF19843">
    <property type="entry name" value="DUF6318"/>
    <property type="match status" value="1"/>
</dbReference>
<evidence type="ECO:0000313" key="2">
    <source>
        <dbReference type="EMBL" id="GEA85780.1"/>
    </source>
</evidence>
<dbReference type="InterPro" id="IPR046281">
    <property type="entry name" value="DUF6318"/>
</dbReference>